<accession>A0ABW5SK99</accession>
<reference evidence="3" key="1">
    <citation type="journal article" date="2019" name="Int. J. Syst. Evol. Microbiol.">
        <title>The Global Catalogue of Microorganisms (GCM) 10K type strain sequencing project: providing services to taxonomists for standard genome sequencing and annotation.</title>
        <authorList>
            <consortium name="The Broad Institute Genomics Platform"/>
            <consortium name="The Broad Institute Genome Sequencing Center for Infectious Disease"/>
            <person name="Wu L."/>
            <person name="Ma J."/>
        </authorList>
    </citation>
    <scope>NUCLEOTIDE SEQUENCE [LARGE SCALE GENOMIC DNA]</scope>
    <source>
        <strain evidence="3">KCTC 33849</strain>
    </source>
</reference>
<keyword evidence="3" id="KW-1185">Reference proteome</keyword>
<sequence>MFELELQAVFIDRDGTIGGTGHFIHPRDFVLYDGALDAIHLLKGKGIKVFAFTNQHRISKQQASEEEFREQFLSYGFDDAFICPHGSTEICNCRKPKPGMLHTAAAVYDLDLAKCAVIGDVGDTDILAAHAVRALKVLVKTGWGMGSLTDYRSSWAEVVPDYIAENLLDAVNWLLFRRL</sequence>
<dbReference type="InterPro" id="IPR036412">
    <property type="entry name" value="HAD-like_sf"/>
</dbReference>
<comment type="similarity">
    <text evidence="1">Belongs to the gmhB family.</text>
</comment>
<keyword evidence="1" id="KW-0119">Carbohydrate metabolism</keyword>
<keyword evidence="1 2" id="KW-0378">Hydrolase</keyword>
<comment type="subcellular location">
    <subcellularLocation>
        <location evidence="1">Cytoplasm</location>
    </subcellularLocation>
</comment>
<evidence type="ECO:0000313" key="3">
    <source>
        <dbReference type="Proteomes" id="UP001597540"/>
    </source>
</evidence>
<organism evidence="2 3">
    <name type="scientific">Paenibacillus shunpengii</name>
    <dbReference type="NCBI Taxonomy" id="2054424"/>
    <lineage>
        <taxon>Bacteria</taxon>
        <taxon>Bacillati</taxon>
        <taxon>Bacillota</taxon>
        <taxon>Bacilli</taxon>
        <taxon>Bacillales</taxon>
        <taxon>Paenibacillaceae</taxon>
        <taxon>Paenibacillus</taxon>
    </lineage>
</organism>
<dbReference type="InterPro" id="IPR023214">
    <property type="entry name" value="HAD_sf"/>
</dbReference>
<dbReference type="NCBIfam" id="TIGR01662">
    <property type="entry name" value="HAD-SF-IIIA"/>
    <property type="match status" value="1"/>
</dbReference>
<keyword evidence="1" id="KW-0963">Cytoplasm</keyword>
<dbReference type="Pfam" id="PF13242">
    <property type="entry name" value="Hydrolase_like"/>
    <property type="match status" value="1"/>
</dbReference>
<gene>
    <name evidence="2" type="ORF">ACFSVM_04245</name>
</gene>
<dbReference type="PIRSF" id="PIRSF004682">
    <property type="entry name" value="GmhB"/>
    <property type="match status" value="1"/>
</dbReference>
<dbReference type="EC" id="3.1.3.-" evidence="1"/>
<dbReference type="SUPFAM" id="SSF56784">
    <property type="entry name" value="HAD-like"/>
    <property type="match status" value="1"/>
</dbReference>
<evidence type="ECO:0000313" key="2">
    <source>
        <dbReference type="EMBL" id="MFD2699668.1"/>
    </source>
</evidence>
<dbReference type="Proteomes" id="UP001597540">
    <property type="component" value="Unassembled WGS sequence"/>
</dbReference>
<dbReference type="InterPro" id="IPR006549">
    <property type="entry name" value="HAD-SF_hydro_IIIA"/>
</dbReference>
<dbReference type="GO" id="GO:0016787">
    <property type="term" value="F:hydrolase activity"/>
    <property type="evidence" value="ECO:0007669"/>
    <property type="project" value="UniProtKB-KW"/>
</dbReference>
<dbReference type="RefSeq" id="WP_083655736.1">
    <property type="nucleotide sequence ID" value="NZ_JBHUMJ010000002.1"/>
</dbReference>
<dbReference type="EMBL" id="JBHUMJ010000002">
    <property type="protein sequence ID" value="MFD2699668.1"/>
    <property type="molecule type" value="Genomic_DNA"/>
</dbReference>
<dbReference type="PANTHER" id="PTHR42891:SF1">
    <property type="entry name" value="D-GLYCERO-BETA-D-MANNO-HEPTOSE-1,7-BISPHOSPHATE 7-PHOSPHATASE"/>
    <property type="match status" value="1"/>
</dbReference>
<protein>
    <recommendedName>
        <fullName evidence="1">D,D-heptose 1,7-bisphosphate phosphatase</fullName>
        <ecNumber evidence="1">3.1.3.-</ecNumber>
    </recommendedName>
</protein>
<dbReference type="PANTHER" id="PTHR42891">
    <property type="entry name" value="D-GLYCERO-BETA-D-MANNO-HEPTOSE-1,7-BISPHOSPHATE 7-PHOSPHATASE"/>
    <property type="match status" value="1"/>
</dbReference>
<proteinExistence type="inferred from homology"/>
<dbReference type="InterPro" id="IPR004446">
    <property type="entry name" value="Heptose_bisP_phosphatase"/>
</dbReference>
<name>A0ABW5SK99_9BACL</name>
<evidence type="ECO:0000256" key="1">
    <source>
        <dbReference type="PIRNR" id="PIRNR004682"/>
    </source>
</evidence>
<dbReference type="Gene3D" id="3.40.50.1000">
    <property type="entry name" value="HAD superfamily/HAD-like"/>
    <property type="match status" value="1"/>
</dbReference>
<comment type="caution">
    <text evidence="2">The sequence shown here is derived from an EMBL/GenBank/DDBJ whole genome shotgun (WGS) entry which is preliminary data.</text>
</comment>